<dbReference type="GO" id="GO:0016491">
    <property type="term" value="F:oxidoreductase activity"/>
    <property type="evidence" value="ECO:0007669"/>
    <property type="project" value="UniProtKB-KW"/>
</dbReference>
<sequence length="261" mass="29206">MIFSYYPGCTLKTKAKDLDRWARLSAEKLGVTMEEIDQWQCCGAVYPQADDEIATRLSAIRALNAAKEKNQDLLTLCSACHHVIKRVNHDMQTNQTICQHANNYLQLDAPYTGETKVVHYLEMLRDCVGFDQIKKAVEKPLKGRKVAAYYGCLLLRPSNVMAFDDPENPSILEEFLKSVGATPVLYSLRNECCGGYMALEDKQAAQSRVERILSSAKAQGAEEIVTACPLCMYNLDTNATQTHLPVRYFTELLAEALGVLQ</sequence>
<dbReference type="InterPro" id="IPR051278">
    <property type="entry name" value="HdrB/HdrD_reductase"/>
</dbReference>
<evidence type="ECO:0000256" key="1">
    <source>
        <dbReference type="ARBA" id="ARBA00023002"/>
    </source>
</evidence>
<dbReference type="Pfam" id="PF02754">
    <property type="entry name" value="CCG"/>
    <property type="match status" value="2"/>
</dbReference>
<name>A0A9D1I9N4_9FIRM</name>
<dbReference type="InterPro" id="IPR004017">
    <property type="entry name" value="Cys_rich_dom"/>
</dbReference>
<accession>A0A9D1I9N4</accession>
<evidence type="ECO:0000313" key="4">
    <source>
        <dbReference type="Proteomes" id="UP000824072"/>
    </source>
</evidence>
<evidence type="ECO:0000259" key="2">
    <source>
        <dbReference type="Pfam" id="PF02754"/>
    </source>
</evidence>
<reference evidence="3" key="2">
    <citation type="journal article" date="2021" name="PeerJ">
        <title>Extensive microbial diversity within the chicken gut microbiome revealed by metagenomics and culture.</title>
        <authorList>
            <person name="Gilroy R."/>
            <person name="Ravi A."/>
            <person name="Getino M."/>
            <person name="Pursley I."/>
            <person name="Horton D.L."/>
            <person name="Alikhan N.F."/>
            <person name="Baker D."/>
            <person name="Gharbi K."/>
            <person name="Hall N."/>
            <person name="Watson M."/>
            <person name="Adriaenssens E.M."/>
            <person name="Foster-Nyarko E."/>
            <person name="Jarju S."/>
            <person name="Secka A."/>
            <person name="Antonio M."/>
            <person name="Oren A."/>
            <person name="Chaudhuri R.R."/>
            <person name="La Ragione R."/>
            <person name="Hildebrand F."/>
            <person name="Pallen M.J."/>
        </authorList>
    </citation>
    <scope>NUCLEOTIDE SEQUENCE</scope>
    <source>
        <strain evidence="3">ChiHcec3-11533</strain>
    </source>
</reference>
<dbReference type="Proteomes" id="UP000824072">
    <property type="component" value="Unassembled WGS sequence"/>
</dbReference>
<reference evidence="3" key="1">
    <citation type="submission" date="2020-10" db="EMBL/GenBank/DDBJ databases">
        <authorList>
            <person name="Gilroy R."/>
        </authorList>
    </citation>
    <scope>NUCLEOTIDE SEQUENCE</scope>
    <source>
        <strain evidence="3">ChiHcec3-11533</strain>
    </source>
</reference>
<dbReference type="Gene3D" id="1.20.1050.140">
    <property type="match status" value="1"/>
</dbReference>
<dbReference type="PANTHER" id="PTHR42947:SF1">
    <property type="entry name" value="COB--COM HETERODISULFIDE REDUCTASE SUBUNIT B 1"/>
    <property type="match status" value="1"/>
</dbReference>
<feature type="domain" description="Cysteine-rich" evidence="2">
    <location>
        <begin position="146"/>
        <end position="236"/>
    </location>
</feature>
<comment type="caution">
    <text evidence="3">The sequence shown here is derived from an EMBL/GenBank/DDBJ whole genome shotgun (WGS) entry which is preliminary data.</text>
</comment>
<dbReference type="AlphaFoldDB" id="A0A9D1I9N4"/>
<feature type="domain" description="Cysteine-rich" evidence="2">
    <location>
        <begin position="4"/>
        <end position="85"/>
    </location>
</feature>
<evidence type="ECO:0000313" key="3">
    <source>
        <dbReference type="EMBL" id="HIU33075.1"/>
    </source>
</evidence>
<dbReference type="PANTHER" id="PTHR42947">
    <property type="entry name" value="COB--COM HETERODISULFIDE REDUCTASE SUBUNIT B 1"/>
    <property type="match status" value="1"/>
</dbReference>
<dbReference type="EMBL" id="DVMU01000018">
    <property type="protein sequence ID" value="HIU33075.1"/>
    <property type="molecule type" value="Genomic_DNA"/>
</dbReference>
<proteinExistence type="predicted"/>
<keyword evidence="1" id="KW-0560">Oxidoreductase</keyword>
<gene>
    <name evidence="3" type="ORF">IAB02_00800</name>
</gene>
<organism evidence="3 4">
    <name type="scientific">Candidatus Pullichristensenella excrementigallinarum</name>
    <dbReference type="NCBI Taxonomy" id="2840907"/>
    <lineage>
        <taxon>Bacteria</taxon>
        <taxon>Bacillati</taxon>
        <taxon>Bacillota</taxon>
        <taxon>Clostridia</taxon>
        <taxon>Candidatus Pullichristensenella</taxon>
    </lineage>
</organism>
<protein>
    <submittedName>
        <fullName evidence="3">CoB--CoM heterodisulfide reductase iron-sulfur subunit B family protein</fullName>
    </submittedName>
</protein>